<comment type="subcellular location">
    <subcellularLocation>
        <location evidence="6">Cytoplasm</location>
    </subcellularLocation>
    <text evidence="6">Membrane-associated.</text>
</comment>
<evidence type="ECO:0000313" key="7">
    <source>
        <dbReference type="EMBL" id="KPL74997.1"/>
    </source>
</evidence>
<keyword evidence="4 6" id="KW-0133">Cell shape</keyword>
<comment type="subunit">
    <text evidence="6">Forms polymers.</text>
</comment>
<dbReference type="PANTHER" id="PTHR42749">
    <property type="entry name" value="CELL SHAPE-DETERMINING PROTEIN MREB"/>
    <property type="match status" value="1"/>
</dbReference>
<evidence type="ECO:0000256" key="3">
    <source>
        <dbReference type="ARBA" id="ARBA00022840"/>
    </source>
</evidence>
<dbReference type="PRINTS" id="PR01652">
    <property type="entry name" value="SHAPEPROTEIN"/>
</dbReference>
<comment type="caution">
    <text evidence="6">Lacks conserved residue(s) required for the propagation of feature annotation.</text>
</comment>
<name>A0A0P6X6K9_9CHLR</name>
<organism evidence="7 8">
    <name type="scientific">Bellilinea caldifistulae</name>
    <dbReference type="NCBI Taxonomy" id="360411"/>
    <lineage>
        <taxon>Bacteria</taxon>
        <taxon>Bacillati</taxon>
        <taxon>Chloroflexota</taxon>
        <taxon>Anaerolineae</taxon>
        <taxon>Anaerolineales</taxon>
        <taxon>Anaerolineaceae</taxon>
        <taxon>Bellilinea</taxon>
    </lineage>
</organism>
<dbReference type="NCBIfam" id="NF010539">
    <property type="entry name" value="PRK13927.1"/>
    <property type="match status" value="1"/>
</dbReference>
<comment type="similarity">
    <text evidence="5 6">Belongs to the FtsA/MreB family.</text>
</comment>
<evidence type="ECO:0000256" key="5">
    <source>
        <dbReference type="ARBA" id="ARBA00023458"/>
    </source>
</evidence>
<dbReference type="HAMAP" id="MF_02207">
    <property type="entry name" value="MreB"/>
    <property type="match status" value="1"/>
</dbReference>
<dbReference type="InterPro" id="IPR004753">
    <property type="entry name" value="MreB"/>
</dbReference>
<proteinExistence type="inferred from homology"/>
<keyword evidence="3 6" id="KW-0067">ATP-binding</keyword>
<gene>
    <name evidence="6" type="primary">mreB</name>
    <name evidence="7" type="ORF">AC812_10840</name>
</gene>
<evidence type="ECO:0000256" key="1">
    <source>
        <dbReference type="ARBA" id="ARBA00022490"/>
    </source>
</evidence>
<dbReference type="NCBIfam" id="TIGR00904">
    <property type="entry name" value="mreB"/>
    <property type="match status" value="1"/>
</dbReference>
<dbReference type="AlphaFoldDB" id="A0A0P6X6K9"/>
<sequence>MPAFSRELGIDLGTLNTVIAEGNQILLQEPTVVAIVVDEQKMVEWGQAARDMMGRVSESIEVVRPLRHGVIAEFEITENLLQYLVKKICGPMLIFRPRIIITVPYGITSVETRAVHEAGLGSGSREVFLIKQPLAAALGIDLPINTPSGNMIISLGGGTNQVAILAMNDIVTAETSRTGGLYMDEAIINYVRKKFGVIIGQTTAELLKIRIGAAIPLEQQLTMEVQGQDQVSGLPRPVSLTTDDIVDALQEPLDEIVALVKRVLEKTPPELISDIIDRGVALCGGGALLRGMDKFLTKSLGIPAYLVDNPLTCTAEGACRALAMRDTLRRSLINF</sequence>
<reference evidence="7 8" key="1">
    <citation type="submission" date="2015-07" db="EMBL/GenBank/DDBJ databases">
        <title>Draft genome of Bellilinea caldifistulae DSM 17877.</title>
        <authorList>
            <person name="Hemp J."/>
            <person name="Ward L.M."/>
            <person name="Pace L.A."/>
            <person name="Fischer W.W."/>
        </authorList>
    </citation>
    <scope>NUCLEOTIDE SEQUENCE [LARGE SCALE GENOMIC DNA]</scope>
    <source>
        <strain evidence="7 8">GOMI-1</strain>
    </source>
</reference>
<dbReference type="EMBL" id="LGHJ01000016">
    <property type="protein sequence ID" value="KPL74997.1"/>
    <property type="molecule type" value="Genomic_DNA"/>
</dbReference>
<dbReference type="STRING" id="360411.AC812_10840"/>
<dbReference type="PANTHER" id="PTHR42749:SF1">
    <property type="entry name" value="CELL SHAPE-DETERMINING PROTEIN MREB"/>
    <property type="match status" value="1"/>
</dbReference>
<comment type="function">
    <text evidence="6">Forms membrane-associated dynamic filaments that are essential for cell shape determination. Acts by regulating cell wall synthesis and cell elongation, and thus cell shape. A feedback loop between cell geometry and MreB localization may maintain elongated cell shape by targeting cell wall growth to regions of negative cell wall curvature.</text>
</comment>
<dbReference type="InterPro" id="IPR056546">
    <property type="entry name" value="MreB_MamK-like"/>
</dbReference>
<keyword evidence="8" id="KW-1185">Reference proteome</keyword>
<evidence type="ECO:0000256" key="4">
    <source>
        <dbReference type="ARBA" id="ARBA00022960"/>
    </source>
</evidence>
<protein>
    <recommendedName>
        <fullName evidence="6">Cell shape-determining protein MreB</fullName>
    </recommendedName>
</protein>
<dbReference type="Proteomes" id="UP000050514">
    <property type="component" value="Unassembled WGS sequence"/>
</dbReference>
<dbReference type="RefSeq" id="WP_061916103.1">
    <property type="nucleotide sequence ID" value="NZ_DF967971.1"/>
</dbReference>
<dbReference type="GO" id="GO:0005737">
    <property type="term" value="C:cytoplasm"/>
    <property type="evidence" value="ECO:0007669"/>
    <property type="project" value="UniProtKB-SubCell"/>
</dbReference>
<dbReference type="SUPFAM" id="SSF53067">
    <property type="entry name" value="Actin-like ATPase domain"/>
    <property type="match status" value="2"/>
</dbReference>
<evidence type="ECO:0000313" key="8">
    <source>
        <dbReference type="Proteomes" id="UP000050514"/>
    </source>
</evidence>
<dbReference type="PATRIC" id="fig|360411.5.peg.2786"/>
<dbReference type="OrthoDB" id="9768127at2"/>
<dbReference type="GO" id="GO:0008360">
    <property type="term" value="P:regulation of cell shape"/>
    <property type="evidence" value="ECO:0007669"/>
    <property type="project" value="UniProtKB-UniRule"/>
</dbReference>
<dbReference type="InterPro" id="IPR043129">
    <property type="entry name" value="ATPase_NBD"/>
</dbReference>
<evidence type="ECO:0000256" key="6">
    <source>
        <dbReference type="HAMAP-Rule" id="MF_02207"/>
    </source>
</evidence>
<dbReference type="CDD" id="cd10225">
    <property type="entry name" value="ASKHA_NBD_MreB-like"/>
    <property type="match status" value="1"/>
</dbReference>
<accession>A0A0P6X6K9</accession>
<keyword evidence="1 6" id="KW-0963">Cytoplasm</keyword>
<dbReference type="GO" id="GO:0000902">
    <property type="term" value="P:cell morphogenesis"/>
    <property type="evidence" value="ECO:0007669"/>
    <property type="project" value="InterPro"/>
</dbReference>
<feature type="binding site" evidence="6">
    <location>
        <begin position="157"/>
        <end position="159"/>
    </location>
    <ligand>
        <name>ATP</name>
        <dbReference type="ChEBI" id="CHEBI:30616"/>
    </ligand>
</feature>
<dbReference type="GO" id="GO:0005524">
    <property type="term" value="F:ATP binding"/>
    <property type="evidence" value="ECO:0007669"/>
    <property type="project" value="UniProtKB-KW"/>
</dbReference>
<dbReference type="Pfam" id="PF06723">
    <property type="entry name" value="MreB_Mbl"/>
    <property type="match status" value="1"/>
</dbReference>
<dbReference type="Gene3D" id="3.30.420.40">
    <property type="match status" value="2"/>
</dbReference>
<comment type="caution">
    <text evidence="7">The sequence shown here is derived from an EMBL/GenBank/DDBJ whole genome shotgun (WGS) entry which is preliminary data.</text>
</comment>
<feature type="binding site" evidence="6">
    <location>
        <begin position="285"/>
        <end position="288"/>
    </location>
    <ligand>
        <name>ATP</name>
        <dbReference type="ChEBI" id="CHEBI:30616"/>
    </ligand>
</feature>
<evidence type="ECO:0000256" key="2">
    <source>
        <dbReference type="ARBA" id="ARBA00022741"/>
    </source>
</evidence>
<feature type="binding site" evidence="6">
    <location>
        <begin position="205"/>
        <end position="208"/>
    </location>
    <ligand>
        <name>ATP</name>
        <dbReference type="ChEBI" id="CHEBI:30616"/>
    </ligand>
</feature>
<keyword evidence="2 6" id="KW-0547">Nucleotide-binding</keyword>